<gene>
    <name evidence="1" type="ORF">BBRV_LOCUS41655</name>
</gene>
<proteinExistence type="predicted"/>
<dbReference type="AlphaFoldDB" id="A0A6V7J6N3"/>
<evidence type="ECO:0000313" key="1">
    <source>
        <dbReference type="EMBL" id="CAD1546469.1"/>
    </source>
</evidence>
<dbReference type="EMBL" id="CADCXW020000012">
    <property type="protein sequence ID" value="CAD1546469.1"/>
    <property type="molecule type" value="Genomic_DNA"/>
</dbReference>
<evidence type="ECO:0008006" key="2">
    <source>
        <dbReference type="Google" id="ProtNLM"/>
    </source>
</evidence>
<reference evidence="1" key="1">
    <citation type="submission" date="2020-07" db="EMBL/GenBank/DDBJ databases">
        <authorList>
            <person name="Ferguson B K."/>
        </authorList>
    </citation>
    <scope>NUCLEOTIDE SEQUENCE</scope>
    <source>
        <strain evidence="1">L06</strain>
    </source>
</reference>
<protein>
    <recommendedName>
        <fullName evidence="2">Reverse transcriptase domain-containing protein</fullName>
    </recommendedName>
</protein>
<sequence length="102" mass="11425">METALHDLVREVEWKLPQEQSALGVFIDIEGAFDHTPFDVIRDALRRLGTTNMVTEWTYSMLRTRTVTASFGATETRAVVTGAARRGECYHPCSGSLSWMSS</sequence>
<accession>A0A6V7J6N3</accession>
<organism evidence="1">
    <name type="scientific">Bracon brevicornis</name>
    <dbReference type="NCBI Taxonomy" id="1563983"/>
    <lineage>
        <taxon>Eukaryota</taxon>
        <taxon>Metazoa</taxon>
        <taxon>Ecdysozoa</taxon>
        <taxon>Arthropoda</taxon>
        <taxon>Hexapoda</taxon>
        <taxon>Insecta</taxon>
        <taxon>Pterygota</taxon>
        <taxon>Neoptera</taxon>
        <taxon>Endopterygota</taxon>
        <taxon>Hymenoptera</taxon>
        <taxon>Apocrita</taxon>
        <taxon>Ichneumonoidea</taxon>
        <taxon>Braconidae</taxon>
        <taxon>Braconinae</taxon>
        <taxon>Bracon</taxon>
    </lineage>
</organism>
<name>A0A6V7J6N3_9HYME</name>